<name>A0AAD9QC82_ACRCE</name>
<gene>
    <name evidence="1" type="ORF">P5673_018853</name>
</gene>
<keyword evidence="2" id="KW-1185">Reference proteome</keyword>
<dbReference type="AlphaFoldDB" id="A0AAD9QC82"/>
<dbReference type="EMBL" id="JARQWQ010000043">
    <property type="protein sequence ID" value="KAK2558659.1"/>
    <property type="molecule type" value="Genomic_DNA"/>
</dbReference>
<reference evidence="1" key="1">
    <citation type="journal article" date="2023" name="G3 (Bethesda)">
        <title>Whole genome assembly and annotation of the endangered Caribbean coral Acropora cervicornis.</title>
        <authorList>
            <person name="Selwyn J.D."/>
            <person name="Vollmer S.V."/>
        </authorList>
    </citation>
    <scope>NUCLEOTIDE SEQUENCE</scope>
    <source>
        <strain evidence="1">K2</strain>
    </source>
</reference>
<sequence length="145" mass="16668">MRFGLTEVKKGQGRRGRLGNYSSKWRRYGNKSICLSCIYRRAVAMTLCFEPQQSHEMDSESGTNFAVKFIQDIWQIRTLHGNGVTWNAIKNQIDTVDTSDELFPMCIPLKLFTLFKTDASPKVSPMWRFSGGFSGRFDARVVTWL</sequence>
<proteinExistence type="predicted"/>
<protein>
    <submittedName>
        <fullName evidence="1">Uncharacterized protein</fullName>
    </submittedName>
</protein>
<accession>A0AAD9QC82</accession>
<evidence type="ECO:0000313" key="1">
    <source>
        <dbReference type="EMBL" id="KAK2558659.1"/>
    </source>
</evidence>
<dbReference type="Proteomes" id="UP001249851">
    <property type="component" value="Unassembled WGS sequence"/>
</dbReference>
<reference evidence="1" key="2">
    <citation type="journal article" date="2023" name="Science">
        <title>Genomic signatures of disease resistance in endangered staghorn corals.</title>
        <authorList>
            <person name="Vollmer S.V."/>
            <person name="Selwyn J.D."/>
            <person name="Despard B.A."/>
            <person name="Roesel C.L."/>
        </authorList>
    </citation>
    <scope>NUCLEOTIDE SEQUENCE</scope>
    <source>
        <strain evidence="1">K2</strain>
    </source>
</reference>
<comment type="caution">
    <text evidence="1">The sequence shown here is derived from an EMBL/GenBank/DDBJ whole genome shotgun (WGS) entry which is preliminary data.</text>
</comment>
<organism evidence="1 2">
    <name type="scientific">Acropora cervicornis</name>
    <name type="common">Staghorn coral</name>
    <dbReference type="NCBI Taxonomy" id="6130"/>
    <lineage>
        <taxon>Eukaryota</taxon>
        <taxon>Metazoa</taxon>
        <taxon>Cnidaria</taxon>
        <taxon>Anthozoa</taxon>
        <taxon>Hexacorallia</taxon>
        <taxon>Scleractinia</taxon>
        <taxon>Astrocoeniina</taxon>
        <taxon>Acroporidae</taxon>
        <taxon>Acropora</taxon>
    </lineage>
</organism>
<evidence type="ECO:0000313" key="2">
    <source>
        <dbReference type="Proteomes" id="UP001249851"/>
    </source>
</evidence>